<keyword evidence="6" id="KW-1185">Reference proteome</keyword>
<sequence length="307" mass="34082">MPAVNYSFQDGIADFPQSEGDNYMAILSDIAQRQARSLVVPQRQACAPLTSEAIEREPPLRADPGRPFLIKYGKHLRGVCDWLIARCSLISTEPVLNVGDFPWTALLRDNWEAIRDEAVAAALEKPSPSLANISPDHRAIAAVDKWRSFFLWGYGYLIQENLGQCPVTTSVMARIPGLNTAFFSILAPGTHIPPHRGVTKGLITCHLGLIIPQKGDVGMRVRDRIVHWSDGGVLVFDDTFDHEVWNDTDGTRVVLLLQVRRPLKQPGKWFVDKFLAWISGSAFVQEALANLLSWNAAIKALETDMSS</sequence>
<proteinExistence type="inferred from homology"/>
<keyword evidence="3" id="KW-0560">Oxidoreductase</keyword>
<dbReference type="SUPFAM" id="SSF51197">
    <property type="entry name" value="Clavaminate synthase-like"/>
    <property type="match status" value="1"/>
</dbReference>
<evidence type="ECO:0000256" key="1">
    <source>
        <dbReference type="ARBA" id="ARBA00007730"/>
    </source>
</evidence>
<dbReference type="InterPro" id="IPR051821">
    <property type="entry name" value="Asp/Asn_beta-hydroxylase"/>
</dbReference>
<organism evidence="5 6">
    <name type="scientific">Sphingomonas oligophenolica</name>
    <dbReference type="NCBI Taxonomy" id="301154"/>
    <lineage>
        <taxon>Bacteria</taxon>
        <taxon>Pseudomonadati</taxon>
        <taxon>Pseudomonadota</taxon>
        <taxon>Alphaproteobacteria</taxon>
        <taxon>Sphingomonadales</taxon>
        <taxon>Sphingomonadaceae</taxon>
        <taxon>Sphingomonas</taxon>
    </lineage>
</organism>
<evidence type="ECO:0000313" key="6">
    <source>
        <dbReference type="Proteomes" id="UP001419910"/>
    </source>
</evidence>
<dbReference type="Pfam" id="PF05118">
    <property type="entry name" value="Asp_Arg_Hydrox"/>
    <property type="match status" value="1"/>
</dbReference>
<dbReference type="EMBL" id="JBDIME010000001">
    <property type="protein sequence ID" value="MEN2788240.1"/>
    <property type="molecule type" value="Genomic_DNA"/>
</dbReference>
<evidence type="ECO:0000313" key="5">
    <source>
        <dbReference type="EMBL" id="MEN2788240.1"/>
    </source>
</evidence>
<keyword evidence="2" id="KW-0223">Dioxygenase</keyword>
<feature type="domain" description="Aspartyl/asparaginy/proline hydroxylase" evidence="4">
    <location>
        <begin position="109"/>
        <end position="262"/>
    </location>
</feature>
<comment type="similarity">
    <text evidence="1">Belongs to the aspartyl/asparaginyl beta-hydroxylase family.</text>
</comment>
<dbReference type="InterPro" id="IPR027443">
    <property type="entry name" value="IPNS-like_sf"/>
</dbReference>
<protein>
    <submittedName>
        <fullName evidence="5">Aspartyl/asparaginyl beta-hydroxylase domain-containing protein</fullName>
    </submittedName>
</protein>
<evidence type="ECO:0000256" key="3">
    <source>
        <dbReference type="ARBA" id="ARBA00023002"/>
    </source>
</evidence>
<evidence type="ECO:0000259" key="4">
    <source>
        <dbReference type="Pfam" id="PF05118"/>
    </source>
</evidence>
<dbReference type="Proteomes" id="UP001419910">
    <property type="component" value="Unassembled WGS sequence"/>
</dbReference>
<dbReference type="RefSeq" id="WP_345840363.1">
    <property type="nucleotide sequence ID" value="NZ_JBDIME010000001.1"/>
</dbReference>
<reference evidence="5 6" key="1">
    <citation type="submission" date="2024-05" db="EMBL/GenBank/DDBJ databases">
        <authorList>
            <person name="Liu Q."/>
            <person name="Xin Y.-H."/>
        </authorList>
    </citation>
    <scope>NUCLEOTIDE SEQUENCE [LARGE SCALE GENOMIC DNA]</scope>
    <source>
        <strain evidence="5 6">CGMCC 1.10181</strain>
    </source>
</reference>
<accession>A0ABU9XXG4</accession>
<name>A0ABU9XXG4_9SPHN</name>
<dbReference type="Gene3D" id="2.60.120.330">
    <property type="entry name" value="B-lactam Antibiotic, Isopenicillin N Synthase, Chain"/>
    <property type="match status" value="1"/>
</dbReference>
<gene>
    <name evidence="5" type="ORF">ABC974_01250</name>
</gene>
<dbReference type="PANTHER" id="PTHR46332:SF5">
    <property type="entry name" value="ASPARTATE BETA-HYDROXYLASE DOMAIN CONTAINING 2"/>
    <property type="match status" value="1"/>
</dbReference>
<comment type="caution">
    <text evidence="5">The sequence shown here is derived from an EMBL/GenBank/DDBJ whole genome shotgun (WGS) entry which is preliminary data.</text>
</comment>
<evidence type="ECO:0000256" key="2">
    <source>
        <dbReference type="ARBA" id="ARBA00022964"/>
    </source>
</evidence>
<dbReference type="PANTHER" id="PTHR46332">
    <property type="entry name" value="ASPARTATE BETA-HYDROXYLASE DOMAIN-CONTAINING PROTEIN 2"/>
    <property type="match status" value="1"/>
</dbReference>
<dbReference type="InterPro" id="IPR007803">
    <property type="entry name" value="Asp/Arg/Pro-Hydrxlase"/>
</dbReference>